<protein>
    <recommendedName>
        <fullName evidence="4">Mitochondrial fission protein ELM1</fullName>
    </recommendedName>
</protein>
<evidence type="ECO:0000313" key="3">
    <source>
        <dbReference type="Proteomes" id="UP000823388"/>
    </source>
</evidence>
<evidence type="ECO:0008006" key="4">
    <source>
        <dbReference type="Google" id="ProtNLM"/>
    </source>
</evidence>
<organism evidence="2 3">
    <name type="scientific">Panicum virgatum</name>
    <name type="common">Blackwell switchgrass</name>
    <dbReference type="NCBI Taxonomy" id="38727"/>
    <lineage>
        <taxon>Eukaryota</taxon>
        <taxon>Viridiplantae</taxon>
        <taxon>Streptophyta</taxon>
        <taxon>Embryophyta</taxon>
        <taxon>Tracheophyta</taxon>
        <taxon>Spermatophyta</taxon>
        <taxon>Magnoliopsida</taxon>
        <taxon>Liliopsida</taxon>
        <taxon>Poales</taxon>
        <taxon>Poaceae</taxon>
        <taxon>PACMAD clade</taxon>
        <taxon>Panicoideae</taxon>
        <taxon>Panicodae</taxon>
        <taxon>Paniceae</taxon>
        <taxon>Panicinae</taxon>
        <taxon>Panicum</taxon>
        <taxon>Panicum sect. Hiantes</taxon>
    </lineage>
</organism>
<reference evidence="2" key="1">
    <citation type="submission" date="2020-05" db="EMBL/GenBank/DDBJ databases">
        <title>WGS assembly of Panicum virgatum.</title>
        <authorList>
            <person name="Lovell J.T."/>
            <person name="Jenkins J."/>
            <person name="Shu S."/>
            <person name="Juenger T.E."/>
            <person name="Schmutz J."/>
        </authorList>
    </citation>
    <scope>NUCLEOTIDE SEQUENCE</scope>
    <source>
        <strain evidence="2">AP13</strain>
    </source>
</reference>
<accession>A0A8T0PA82</accession>
<evidence type="ECO:0000256" key="1">
    <source>
        <dbReference type="SAM" id="MobiDB-lite"/>
    </source>
</evidence>
<keyword evidence="3" id="KW-1185">Reference proteome</keyword>
<dbReference type="Proteomes" id="UP000823388">
    <property type="component" value="Chromosome 8N"/>
</dbReference>
<gene>
    <name evidence="2" type="ORF">PVAP13_8NG273100</name>
</gene>
<dbReference type="Pfam" id="PF06258">
    <property type="entry name" value="Mito_fiss_Elm1"/>
    <property type="match status" value="1"/>
</dbReference>
<sequence length="364" mass="39602">MGDLSGCRSPRGAMEAPELAGGGANAIRRAVLIGTGSPGSENQCVALVRALGIASDNLTVYRVTRPGGGINDWLGVIPVSLHKLIDKLLVRPFSRRAGTNTPQKHVPNGGLAALSPSVPEADAKEIVAAARDTFDKEGPTLVIACGQETISCSALIRKLAPDCVFVIQVDIMLKMRLFFEIIRMRHPRFRPERFDLVVAPRHDYYTSTAKGGHQQEVPSLLQRWIFPREQPPKNLMFTVGALHQADPAALRLAHIAWRDELAPLTKPLLIVNVGGPTKKCTYGADLATQLVTSLYNVLDSCGSVRISFSRKTPQKIADVILQEFAGHPKVYIWDNQASDQSSYSKHRLEALGDPGSKHASPSRL</sequence>
<name>A0A8T0PA82_PANVG</name>
<dbReference type="EMBL" id="CM029052">
    <property type="protein sequence ID" value="KAG2558530.1"/>
    <property type="molecule type" value="Genomic_DNA"/>
</dbReference>
<feature type="region of interest" description="Disordered" evidence="1">
    <location>
        <begin position="344"/>
        <end position="364"/>
    </location>
</feature>
<dbReference type="PANTHER" id="PTHR33986">
    <property type="entry name" value="OS02G0535700 PROTEIN"/>
    <property type="match status" value="1"/>
</dbReference>
<proteinExistence type="predicted"/>
<comment type="caution">
    <text evidence="2">The sequence shown here is derived from an EMBL/GenBank/DDBJ whole genome shotgun (WGS) entry which is preliminary data.</text>
</comment>
<dbReference type="PANTHER" id="PTHR33986:SF15">
    <property type="entry name" value="MITOCHONDRIAL FISSION PROTEIN ELM1"/>
    <property type="match status" value="1"/>
</dbReference>
<dbReference type="InterPro" id="IPR009367">
    <property type="entry name" value="Elm1-like"/>
</dbReference>
<dbReference type="AlphaFoldDB" id="A0A8T0PA82"/>
<evidence type="ECO:0000313" key="2">
    <source>
        <dbReference type="EMBL" id="KAG2558530.1"/>
    </source>
</evidence>